<evidence type="ECO:0000256" key="8">
    <source>
        <dbReference type="SAM" id="SignalP"/>
    </source>
</evidence>
<evidence type="ECO:0000256" key="4">
    <source>
        <dbReference type="ARBA" id="ARBA00022692"/>
    </source>
</evidence>
<dbReference type="Proteomes" id="UP000295164">
    <property type="component" value="Unassembled WGS sequence"/>
</dbReference>
<dbReference type="SUPFAM" id="SSF49464">
    <property type="entry name" value="Carboxypeptidase regulatory domain-like"/>
    <property type="match status" value="1"/>
</dbReference>
<comment type="similarity">
    <text evidence="7">Belongs to the TonB-dependent receptor family.</text>
</comment>
<gene>
    <name evidence="10" type="ORF">E0486_01590</name>
</gene>
<proteinExistence type="inferred from homology"/>
<name>A0A4R4E5T9_9BACT</name>
<protein>
    <submittedName>
        <fullName evidence="10">SusC/RagA family TonB-linked outer membrane protein</fullName>
    </submittedName>
</protein>
<dbReference type="InterPro" id="IPR037066">
    <property type="entry name" value="Plug_dom_sf"/>
</dbReference>
<reference evidence="10 11" key="1">
    <citation type="submission" date="2019-03" db="EMBL/GenBank/DDBJ databases">
        <authorList>
            <person name="Kim M.K.M."/>
        </authorList>
    </citation>
    <scope>NUCLEOTIDE SEQUENCE [LARGE SCALE GENOMIC DNA]</scope>
    <source>
        <strain evidence="10 11">17J68-15</strain>
    </source>
</reference>
<evidence type="ECO:0000256" key="3">
    <source>
        <dbReference type="ARBA" id="ARBA00022452"/>
    </source>
</evidence>
<dbReference type="InterPro" id="IPR008969">
    <property type="entry name" value="CarboxyPept-like_regulatory"/>
</dbReference>
<keyword evidence="5 7" id="KW-0472">Membrane</keyword>
<dbReference type="NCBIfam" id="TIGR04056">
    <property type="entry name" value="OMP_RagA_SusC"/>
    <property type="match status" value="1"/>
</dbReference>
<dbReference type="GO" id="GO:0009279">
    <property type="term" value="C:cell outer membrane"/>
    <property type="evidence" value="ECO:0007669"/>
    <property type="project" value="UniProtKB-SubCell"/>
</dbReference>
<dbReference type="OrthoDB" id="609136at2"/>
<evidence type="ECO:0000313" key="10">
    <source>
        <dbReference type="EMBL" id="TCZ75024.1"/>
    </source>
</evidence>
<feature type="chain" id="PRO_5020732801" evidence="8">
    <location>
        <begin position="21"/>
        <end position="1062"/>
    </location>
</feature>
<evidence type="ECO:0000256" key="7">
    <source>
        <dbReference type="PROSITE-ProRule" id="PRU01360"/>
    </source>
</evidence>
<dbReference type="Pfam" id="PF13715">
    <property type="entry name" value="CarbopepD_reg_2"/>
    <property type="match status" value="1"/>
</dbReference>
<dbReference type="EMBL" id="SKFH01000001">
    <property type="protein sequence ID" value="TCZ75024.1"/>
    <property type="molecule type" value="Genomic_DNA"/>
</dbReference>
<dbReference type="Gene3D" id="2.170.130.10">
    <property type="entry name" value="TonB-dependent receptor, plug domain"/>
    <property type="match status" value="1"/>
</dbReference>
<evidence type="ECO:0000256" key="6">
    <source>
        <dbReference type="ARBA" id="ARBA00023237"/>
    </source>
</evidence>
<feature type="signal peptide" evidence="8">
    <location>
        <begin position="1"/>
        <end position="20"/>
    </location>
</feature>
<dbReference type="Gene3D" id="2.60.40.1120">
    <property type="entry name" value="Carboxypeptidase-like, regulatory domain"/>
    <property type="match status" value="1"/>
</dbReference>
<dbReference type="SUPFAM" id="SSF56935">
    <property type="entry name" value="Porins"/>
    <property type="match status" value="1"/>
</dbReference>
<dbReference type="RefSeq" id="WP_131850379.1">
    <property type="nucleotide sequence ID" value="NZ_SKFH01000001.1"/>
</dbReference>
<sequence>MRKFASLLSMSMLVCTLAFGQARTVTGQVRDAQGQPVPFASVTEAGTKNTVSADANGNFTIRVGNNASRLNVSATGFSNQTINFTGNAATVQLERRNDQLETVVITGGLGIRRQAREVGYAATSVTGRTLTAGKAVNVQQALTGKVSGLNVTTTNSSVFESSKLLIRGIRSLTGNNQPMLVVDGVPTPLGFLSTIPPGDIQDVTVLKSAASAAIYGPDAVNGVIVVSTKRGTGSRLNITFSSTVQAARVAYFPKIQRRFGAGAGETLDQYGNYGYVEYENQMYGPEFDGSIRPIGPVLEDGSQQFGPYSDLHFKDKTNFFNTGLTWQNSVSVAGQDFFFSVDDANVKGLMPKDKNRRTSFRFNGGKKSGKFNVDYGINYILGNYDIVNESGIASLYPRTYGGSIFFQVLQTPSNVPLNDYKDWQNNKFAQYSNYYNGYAINPYWGIDNVRTKGRSDDIMGNINLGYQIVPWLKANVRVGTNLDFYSNKSTTAPIFVTDFAKSHRDGTQYGADRPGSVNDQSGYSSRINLEYFLNGEKNFSDFNVRYIAGGMMRQNRQKDVGITGNNLVVPYLFNVGSRSGEATVAEQTVQNRLLSAFGSVGVGYKGWAFVEFTGRNDWDSRLLADSRSFFYPGVNGSLILSDAIGLIKNSRTVSYAKLRAAWSKSGNVNLGTYATLATFSQPAGFPFGNNAGYTAGNTTPDANLKPEFVETKEVGVEVSFLKNRINLEATYYHQNNTNQILTIQQSWASGYPTAIANAADFKNYGFEGDLNLTPLVKVGKAAINFKFNAHYNNNEVIRTLNDANVVVGASSTFTQNSGSSPSASNIAVVGMPAFAFQLTDYNRDPQGRVIVDELTGMPSLASAPVIKGRSLPLWTLGFTPSVAIGQFNFSMTWDYKTGHNFYSQLGSDMDFSGISERSAEYGRRRFVFPNSVIGITDAQGKVIGYRPNTDVQVQDGNYSFWANAATNESIATNYFASAAAWRLREVNISYNLPMKWFGGASKFLRGVSVSAVGRNLLLFVPKSNMWGDPEFNQASGNNSFGLASSFQSPAARYFGGTLTVQF</sequence>
<evidence type="ECO:0000313" key="11">
    <source>
        <dbReference type="Proteomes" id="UP000295164"/>
    </source>
</evidence>
<dbReference type="Pfam" id="PF07715">
    <property type="entry name" value="Plug"/>
    <property type="match status" value="1"/>
</dbReference>
<keyword evidence="8" id="KW-0732">Signal</keyword>
<feature type="domain" description="TonB-dependent receptor plug" evidence="9">
    <location>
        <begin position="115"/>
        <end position="223"/>
    </location>
</feature>
<keyword evidence="11" id="KW-1185">Reference proteome</keyword>
<organism evidence="10 11">
    <name type="scientific">Flaviaesturariibacter aridisoli</name>
    <dbReference type="NCBI Taxonomy" id="2545761"/>
    <lineage>
        <taxon>Bacteria</taxon>
        <taxon>Pseudomonadati</taxon>
        <taxon>Bacteroidota</taxon>
        <taxon>Chitinophagia</taxon>
        <taxon>Chitinophagales</taxon>
        <taxon>Chitinophagaceae</taxon>
        <taxon>Flaviaestuariibacter</taxon>
    </lineage>
</organism>
<comment type="subcellular location">
    <subcellularLocation>
        <location evidence="1 7">Cell outer membrane</location>
        <topology evidence="1 7">Multi-pass membrane protein</topology>
    </subcellularLocation>
</comment>
<evidence type="ECO:0000256" key="2">
    <source>
        <dbReference type="ARBA" id="ARBA00022448"/>
    </source>
</evidence>
<dbReference type="PROSITE" id="PS52016">
    <property type="entry name" value="TONB_DEPENDENT_REC_3"/>
    <property type="match status" value="1"/>
</dbReference>
<dbReference type="InterPro" id="IPR036942">
    <property type="entry name" value="Beta-barrel_TonB_sf"/>
</dbReference>
<keyword evidence="4 7" id="KW-0812">Transmembrane</keyword>
<dbReference type="InterPro" id="IPR012910">
    <property type="entry name" value="Plug_dom"/>
</dbReference>
<keyword evidence="6 7" id="KW-0998">Cell outer membrane</keyword>
<evidence type="ECO:0000259" key="9">
    <source>
        <dbReference type="Pfam" id="PF07715"/>
    </source>
</evidence>
<dbReference type="InterPro" id="IPR039426">
    <property type="entry name" value="TonB-dep_rcpt-like"/>
</dbReference>
<evidence type="ECO:0000256" key="5">
    <source>
        <dbReference type="ARBA" id="ARBA00023136"/>
    </source>
</evidence>
<dbReference type="Gene3D" id="2.40.170.20">
    <property type="entry name" value="TonB-dependent receptor, beta-barrel domain"/>
    <property type="match status" value="1"/>
</dbReference>
<dbReference type="InterPro" id="IPR023996">
    <property type="entry name" value="TonB-dep_OMP_SusC/RagA"/>
</dbReference>
<evidence type="ECO:0000256" key="1">
    <source>
        <dbReference type="ARBA" id="ARBA00004571"/>
    </source>
</evidence>
<keyword evidence="2 7" id="KW-0813">Transport</keyword>
<accession>A0A4R4E5T9</accession>
<keyword evidence="3 7" id="KW-1134">Transmembrane beta strand</keyword>
<comment type="caution">
    <text evidence="10">The sequence shown here is derived from an EMBL/GenBank/DDBJ whole genome shotgun (WGS) entry which is preliminary data.</text>
</comment>
<dbReference type="AlphaFoldDB" id="A0A4R4E5T9"/>